<dbReference type="AlphaFoldDB" id="A0A7J6KMM7"/>
<feature type="region of interest" description="Disordered" evidence="2">
    <location>
        <begin position="209"/>
        <end position="248"/>
    </location>
</feature>
<proteinExistence type="predicted"/>
<keyword evidence="1" id="KW-0479">Metal-binding</keyword>
<evidence type="ECO:0000256" key="1">
    <source>
        <dbReference type="PROSITE-ProRule" id="PRU00325"/>
    </source>
</evidence>
<comment type="caution">
    <text evidence="4">The sequence shown here is derived from an EMBL/GenBank/DDBJ whole genome shotgun (WGS) entry which is preliminary data.</text>
</comment>
<evidence type="ECO:0000313" key="5">
    <source>
        <dbReference type="Proteomes" id="UP000591131"/>
    </source>
</evidence>
<evidence type="ECO:0000259" key="3">
    <source>
        <dbReference type="PROSITE" id="PS50966"/>
    </source>
</evidence>
<dbReference type="GO" id="GO:0008270">
    <property type="term" value="F:zinc ion binding"/>
    <property type="evidence" value="ECO:0007669"/>
    <property type="project" value="UniProtKB-KW"/>
</dbReference>
<evidence type="ECO:0000256" key="2">
    <source>
        <dbReference type="SAM" id="MobiDB-lite"/>
    </source>
</evidence>
<feature type="domain" description="SWIM-type" evidence="3">
    <location>
        <begin position="137"/>
        <end position="175"/>
    </location>
</feature>
<dbReference type="InterPro" id="IPR007527">
    <property type="entry name" value="Znf_SWIM"/>
</dbReference>
<accession>A0A7J6KMM7</accession>
<protein>
    <recommendedName>
        <fullName evidence="3">SWIM-type domain-containing protein</fullName>
    </recommendedName>
</protein>
<organism evidence="4 5">
    <name type="scientific">Perkinsus chesapeaki</name>
    <name type="common">Clam parasite</name>
    <name type="synonym">Perkinsus andrewsi</name>
    <dbReference type="NCBI Taxonomy" id="330153"/>
    <lineage>
        <taxon>Eukaryota</taxon>
        <taxon>Sar</taxon>
        <taxon>Alveolata</taxon>
        <taxon>Perkinsozoa</taxon>
        <taxon>Perkinsea</taxon>
        <taxon>Perkinsida</taxon>
        <taxon>Perkinsidae</taxon>
        <taxon>Perkinsus</taxon>
    </lineage>
</organism>
<feature type="compositionally biased region" description="Basic and acidic residues" evidence="2">
    <location>
        <begin position="237"/>
        <end position="248"/>
    </location>
</feature>
<dbReference type="PROSITE" id="PS50966">
    <property type="entry name" value="ZF_SWIM"/>
    <property type="match status" value="1"/>
</dbReference>
<dbReference type="Proteomes" id="UP000591131">
    <property type="component" value="Unassembled WGS sequence"/>
</dbReference>
<gene>
    <name evidence="4" type="ORF">FOL47_003510</name>
</gene>
<feature type="non-terminal residue" evidence="4">
    <location>
        <position position="1"/>
    </location>
</feature>
<evidence type="ECO:0000313" key="4">
    <source>
        <dbReference type="EMBL" id="KAF4648250.1"/>
    </source>
</evidence>
<dbReference type="OrthoDB" id="10529859at2759"/>
<keyword evidence="5" id="KW-1185">Reference proteome</keyword>
<dbReference type="EMBL" id="JAAPAO010002096">
    <property type="protein sequence ID" value="KAF4648250.1"/>
    <property type="molecule type" value="Genomic_DNA"/>
</dbReference>
<keyword evidence="1" id="KW-0862">Zinc</keyword>
<name>A0A7J6KMM7_PERCH</name>
<keyword evidence="1" id="KW-0863">Zinc-finger</keyword>
<reference evidence="4 5" key="1">
    <citation type="submission" date="2020-04" db="EMBL/GenBank/DDBJ databases">
        <title>Perkinsus chesapeaki whole genome sequence.</title>
        <authorList>
            <person name="Bogema D.R."/>
        </authorList>
    </citation>
    <scope>NUCLEOTIDE SEQUENCE [LARGE SCALE GENOMIC DNA]</scope>
    <source>
        <strain evidence="4">ATCC PRA-425</strain>
    </source>
</reference>
<sequence>LKKSLLSSRHRRTLASFGAFLKCTARWMEISQYGHNDLVRGEPKKDDRVRAKEYFSRDLFSVVPRSWTSCTNEDTESINHQWIYLCRYSDKLDDDVGSLREMVFSSSGSTAKRFCSGQYTSLDDAQNLRNKYCLVTYRSTADWRVPPQQGPWCTCNIWNSRQICPHTVCTAVTMGLDNSEEAIRQWSTIGVAFGKPWQRRTVRGKITSQSMPSTVKYGLQKRKEARGESSAPKRKKSVIEEKKLNEDE</sequence>